<organism evidence="4">
    <name type="scientific">Salmonella enterica subsp. enterica serovar Agona</name>
    <dbReference type="NCBI Taxonomy" id="58095"/>
    <lineage>
        <taxon>Bacteria</taxon>
        <taxon>Pseudomonadati</taxon>
        <taxon>Pseudomonadota</taxon>
        <taxon>Gammaproteobacteria</taxon>
        <taxon>Enterobacterales</taxon>
        <taxon>Enterobacteriaceae</taxon>
        <taxon>Salmonella</taxon>
    </lineage>
</organism>
<feature type="domain" description="Protein CR006 P-loop" evidence="3">
    <location>
        <begin position="384"/>
        <end position="697"/>
    </location>
</feature>
<dbReference type="SUPFAM" id="SSF52540">
    <property type="entry name" value="P-loop containing nucleoside triphosphate hydrolases"/>
    <property type="match status" value="1"/>
</dbReference>
<dbReference type="PANTHER" id="PTHR32182:SF0">
    <property type="entry name" value="DNA REPLICATION AND REPAIR PROTEIN RECF"/>
    <property type="match status" value="1"/>
</dbReference>
<evidence type="ECO:0000256" key="1">
    <source>
        <dbReference type="SAM" id="Coils"/>
    </source>
</evidence>
<dbReference type="Gene3D" id="3.40.50.300">
    <property type="entry name" value="P-loop containing nucleotide triphosphate hydrolases"/>
    <property type="match status" value="1"/>
</dbReference>
<dbReference type="InterPro" id="IPR027417">
    <property type="entry name" value="P-loop_NTPase"/>
</dbReference>
<name>A0A6Y2Z984_SALET</name>
<dbReference type="GO" id="GO:0006302">
    <property type="term" value="P:double-strand break repair"/>
    <property type="evidence" value="ECO:0007669"/>
    <property type="project" value="TreeGrafter"/>
</dbReference>
<protein>
    <submittedName>
        <fullName evidence="4">AAA family ATPase</fullName>
    </submittedName>
</protein>
<evidence type="ECO:0000259" key="3">
    <source>
        <dbReference type="Pfam" id="PF13166"/>
    </source>
</evidence>
<reference evidence="4" key="2">
    <citation type="submission" date="2019-10" db="EMBL/GenBank/DDBJ databases">
        <authorList>
            <consortium name="NCBI Pathogen Detection Project"/>
        </authorList>
    </citation>
    <scope>NUCLEOTIDE SEQUENCE</scope>
    <source>
        <strain evidence="4">Salmonella enterica</strain>
    </source>
</reference>
<sequence length="882" mass="95784">MSILQEILAWTQGLPAWQSDAVARLLAKQTLTMDDNEDLFALLKLAHGIPDPKGRQPKPLTADQIPAPVAVATHIELVAMKNMRNVNAIAENQRLPFNATGMTVIYGDNGSGKSGYSRVLKRACRARDRTEAIHPNAHLPAGQAGVPEATFEILVDGVAKDVQWTHGKVAPPELSSLAVFDTRCARAYLDSEDDFSYVPYGLDVFEALAKVCKQLKAMVEAEQMQSAADLTAFSPLQGDTLVGKLISSLSAKTTQAQIDALANLTAEELAQHAELEKSLQENNPKDKAAQLRLQARRVTTIATSATSKGALVDHPVVEKLRSLADSYRTAQAAAALAAKEFKEGEDLLPGTGGEVWRELFDAARKFSVESHPDKAFPDLGTDAPCPLCQQPLAEGATRLLRFEAFIQQEAEKTSQTRRAALYAEYKPFIAQNLTLNLDDVTYGEIEALDPKLAADVKAFEPLLAARQEAIKAAVLSHQWEGVAQALENPAPRLQALADKLNTAAETLEKASDEKARATLQKQFMELNARVKLREVRDAVVTAVGKLSHQAKLAQCLSAVKTNAISLKASDMAEKVVSKELAEALNREFKALGVGALSVSLQSRADRGKALHKLKLELPQSRSPGDILSEGEQRAVAIGSFLAEVGLSGGKGGIVFDDPVSSLDHRRRERVAKRLATEAAYRQVVVFTHDIYFLCLLVEEAKTAGVAISTQSLIRRAEGFGVADPELPFEGKNASKRIGALKAQQQSIAKLHKDGEEQEHRKQTIDAYFRLRMAWERAVEEVLLREVILRFRKGVETQRLAGVVVDDDDYAQVNAGMTKCSNYAHDKALMGGIAVPDPDELLADITALEMWRAQIEKRGVETAKKRKAAPTVSGAPAVAATPG</sequence>
<accession>A0A6Y2Z984</accession>
<dbReference type="CDD" id="cd00267">
    <property type="entry name" value="ABC_ATPase"/>
    <property type="match status" value="1"/>
</dbReference>
<gene>
    <name evidence="4" type="ORF">GBZ56_02295</name>
</gene>
<feature type="region of interest" description="Disordered" evidence="2">
    <location>
        <begin position="861"/>
        <end position="882"/>
    </location>
</feature>
<dbReference type="PANTHER" id="PTHR32182">
    <property type="entry name" value="DNA REPLICATION AND REPAIR PROTEIN RECF"/>
    <property type="match status" value="1"/>
</dbReference>
<proteinExistence type="predicted"/>
<dbReference type="Pfam" id="PF13166">
    <property type="entry name" value="AAA_13"/>
    <property type="match status" value="1"/>
</dbReference>
<reference evidence="4" key="1">
    <citation type="journal article" date="2018" name="Genome Biol.">
        <title>SKESA: strategic k-mer extension for scrupulous assemblies.</title>
        <authorList>
            <person name="Souvorov A."/>
            <person name="Agarwala R."/>
            <person name="Lipman D.J."/>
        </authorList>
    </citation>
    <scope>NUCLEOTIDE SEQUENCE</scope>
    <source>
        <strain evidence="4">Salmonella enterica</strain>
    </source>
</reference>
<dbReference type="InterPro" id="IPR026866">
    <property type="entry name" value="CR006_AAA"/>
</dbReference>
<evidence type="ECO:0000256" key="2">
    <source>
        <dbReference type="SAM" id="MobiDB-lite"/>
    </source>
</evidence>
<comment type="caution">
    <text evidence="4">The sequence shown here is derived from an EMBL/GenBank/DDBJ whole genome shotgun (WGS) entry which is preliminary data.</text>
</comment>
<dbReference type="AlphaFoldDB" id="A0A6Y2Z984"/>
<evidence type="ECO:0000313" key="4">
    <source>
        <dbReference type="EMBL" id="HAB4785914.1"/>
    </source>
</evidence>
<keyword evidence="1" id="KW-0175">Coiled coil</keyword>
<feature type="coiled-coil region" evidence="1">
    <location>
        <begin position="493"/>
        <end position="527"/>
    </location>
</feature>
<dbReference type="GO" id="GO:0000731">
    <property type="term" value="P:DNA synthesis involved in DNA repair"/>
    <property type="evidence" value="ECO:0007669"/>
    <property type="project" value="TreeGrafter"/>
</dbReference>
<dbReference type="EMBL" id="DAAGVZ010000004">
    <property type="protein sequence ID" value="HAB4785914.1"/>
    <property type="molecule type" value="Genomic_DNA"/>
</dbReference>